<protein>
    <submittedName>
        <fullName evidence="1">Uncharacterized protein</fullName>
    </submittedName>
</protein>
<evidence type="ECO:0000313" key="1">
    <source>
        <dbReference type="EMBL" id="CAI6332320.1"/>
    </source>
</evidence>
<accession>A0A9W4XP94</accession>
<keyword evidence="2" id="KW-1185">Reference proteome</keyword>
<dbReference type="AlphaFoldDB" id="A0A9W4XP94"/>
<organism evidence="1 2">
    <name type="scientific">Periconia digitata</name>
    <dbReference type="NCBI Taxonomy" id="1303443"/>
    <lineage>
        <taxon>Eukaryota</taxon>
        <taxon>Fungi</taxon>
        <taxon>Dikarya</taxon>
        <taxon>Ascomycota</taxon>
        <taxon>Pezizomycotina</taxon>
        <taxon>Dothideomycetes</taxon>
        <taxon>Pleosporomycetidae</taxon>
        <taxon>Pleosporales</taxon>
        <taxon>Massarineae</taxon>
        <taxon>Periconiaceae</taxon>
        <taxon>Periconia</taxon>
    </lineage>
</organism>
<comment type="caution">
    <text evidence="1">The sequence shown here is derived from an EMBL/GenBank/DDBJ whole genome shotgun (WGS) entry which is preliminary data.</text>
</comment>
<gene>
    <name evidence="1" type="ORF">PDIGIT_LOCUS5353</name>
</gene>
<evidence type="ECO:0000313" key="2">
    <source>
        <dbReference type="Proteomes" id="UP001152607"/>
    </source>
</evidence>
<sequence>MLPSARCREAFFFPSPLSFIADSMLQQPGGRPVVAGPSPAISLAARDAMQAMCSRKCQLQMARDISDSLAGCRNPAPSLGVCLPSSSFISPLSPRDRLRKSRRHAPLWSLLMLPTGNQSTWQTT</sequence>
<dbReference type="EMBL" id="CAOQHR010000003">
    <property type="protein sequence ID" value="CAI6332320.1"/>
    <property type="molecule type" value="Genomic_DNA"/>
</dbReference>
<reference evidence="1" key="1">
    <citation type="submission" date="2023-01" db="EMBL/GenBank/DDBJ databases">
        <authorList>
            <person name="Van Ghelder C."/>
            <person name="Rancurel C."/>
        </authorList>
    </citation>
    <scope>NUCLEOTIDE SEQUENCE</scope>
    <source>
        <strain evidence="1">CNCM I-4278</strain>
    </source>
</reference>
<proteinExistence type="predicted"/>
<dbReference type="Proteomes" id="UP001152607">
    <property type="component" value="Unassembled WGS sequence"/>
</dbReference>
<name>A0A9W4XP94_9PLEO</name>